<gene>
    <name evidence="8" type="ORF">SAMN02745244_01997</name>
</gene>
<dbReference type="InterPro" id="IPR036249">
    <property type="entry name" value="Thioredoxin-like_sf"/>
</dbReference>
<dbReference type="Pfam" id="PF00578">
    <property type="entry name" value="AhpC-TSA"/>
    <property type="match status" value="1"/>
</dbReference>
<evidence type="ECO:0000256" key="2">
    <source>
        <dbReference type="ARBA" id="ARBA00022748"/>
    </source>
</evidence>
<dbReference type="CDD" id="cd02966">
    <property type="entry name" value="TlpA_like_family"/>
    <property type="match status" value="1"/>
</dbReference>
<evidence type="ECO:0000256" key="6">
    <source>
        <dbReference type="SAM" id="SignalP"/>
    </source>
</evidence>
<dbReference type="Gene3D" id="3.40.30.10">
    <property type="entry name" value="Glutaredoxin"/>
    <property type="match status" value="1"/>
</dbReference>
<dbReference type="EMBL" id="FQZG01000033">
    <property type="protein sequence ID" value="SHJ22637.1"/>
    <property type="molecule type" value="Genomic_DNA"/>
</dbReference>
<dbReference type="STRING" id="1123357.SAMN02745244_01997"/>
<dbReference type="InterPro" id="IPR017937">
    <property type="entry name" value="Thioredoxin_CS"/>
</dbReference>
<evidence type="ECO:0000256" key="5">
    <source>
        <dbReference type="ARBA" id="ARBA00023284"/>
    </source>
</evidence>
<keyword evidence="6" id="KW-0732">Signal</keyword>
<dbReference type="GO" id="GO:0016209">
    <property type="term" value="F:antioxidant activity"/>
    <property type="evidence" value="ECO:0007669"/>
    <property type="project" value="InterPro"/>
</dbReference>
<evidence type="ECO:0000256" key="3">
    <source>
        <dbReference type="ARBA" id="ARBA00022968"/>
    </source>
</evidence>
<dbReference type="GO" id="GO:0016853">
    <property type="term" value="F:isomerase activity"/>
    <property type="evidence" value="ECO:0007669"/>
    <property type="project" value="UniProtKB-KW"/>
</dbReference>
<evidence type="ECO:0000256" key="4">
    <source>
        <dbReference type="ARBA" id="ARBA00023157"/>
    </source>
</evidence>
<organism evidence="8 9">
    <name type="scientific">Tessaracoccus bendigoensis DSM 12906</name>
    <dbReference type="NCBI Taxonomy" id="1123357"/>
    <lineage>
        <taxon>Bacteria</taxon>
        <taxon>Bacillati</taxon>
        <taxon>Actinomycetota</taxon>
        <taxon>Actinomycetes</taxon>
        <taxon>Propionibacteriales</taxon>
        <taxon>Propionibacteriaceae</taxon>
        <taxon>Tessaracoccus</taxon>
    </lineage>
</organism>
<keyword evidence="3" id="KW-0812">Transmembrane</keyword>
<dbReference type="InterPro" id="IPR000866">
    <property type="entry name" value="AhpC/TSA"/>
</dbReference>
<dbReference type="GO" id="GO:0030313">
    <property type="term" value="C:cell envelope"/>
    <property type="evidence" value="ECO:0007669"/>
    <property type="project" value="UniProtKB-SubCell"/>
</dbReference>
<feature type="domain" description="Thioredoxin" evidence="7">
    <location>
        <begin position="56"/>
        <end position="195"/>
    </location>
</feature>
<feature type="chain" id="PRO_5038446193" evidence="6">
    <location>
        <begin position="20"/>
        <end position="197"/>
    </location>
</feature>
<keyword evidence="9" id="KW-1185">Reference proteome</keyword>
<feature type="signal peptide" evidence="6">
    <location>
        <begin position="1"/>
        <end position="19"/>
    </location>
</feature>
<protein>
    <submittedName>
        <fullName evidence="8">Thiol-disulfide isomerase or thioredoxin</fullName>
    </submittedName>
</protein>
<reference evidence="8 9" key="1">
    <citation type="submission" date="2016-11" db="EMBL/GenBank/DDBJ databases">
        <authorList>
            <person name="Jaros S."/>
            <person name="Januszkiewicz K."/>
            <person name="Wedrychowicz H."/>
        </authorList>
    </citation>
    <scope>NUCLEOTIDE SEQUENCE [LARGE SCALE GENOMIC DNA]</scope>
    <source>
        <strain evidence="8 9">DSM 12906</strain>
    </source>
</reference>
<dbReference type="InterPro" id="IPR050553">
    <property type="entry name" value="Thioredoxin_ResA/DsbE_sf"/>
</dbReference>
<name>A0A1M6HKC9_9ACTN</name>
<keyword evidence="5" id="KW-0676">Redox-active center</keyword>
<dbReference type="GO" id="GO:0016491">
    <property type="term" value="F:oxidoreductase activity"/>
    <property type="evidence" value="ECO:0007669"/>
    <property type="project" value="InterPro"/>
</dbReference>
<dbReference type="PROSITE" id="PS51352">
    <property type="entry name" value="THIOREDOXIN_2"/>
    <property type="match status" value="1"/>
</dbReference>
<evidence type="ECO:0000313" key="9">
    <source>
        <dbReference type="Proteomes" id="UP000184512"/>
    </source>
</evidence>
<dbReference type="PANTHER" id="PTHR42852:SF6">
    <property type="entry name" value="THIOL:DISULFIDE INTERCHANGE PROTEIN DSBE"/>
    <property type="match status" value="1"/>
</dbReference>
<dbReference type="GO" id="GO:0017004">
    <property type="term" value="P:cytochrome complex assembly"/>
    <property type="evidence" value="ECO:0007669"/>
    <property type="project" value="UniProtKB-KW"/>
</dbReference>
<proteinExistence type="predicted"/>
<evidence type="ECO:0000259" key="7">
    <source>
        <dbReference type="PROSITE" id="PS51352"/>
    </source>
</evidence>
<evidence type="ECO:0000313" key="8">
    <source>
        <dbReference type="EMBL" id="SHJ22637.1"/>
    </source>
</evidence>
<keyword evidence="2" id="KW-0201">Cytochrome c-type biogenesis</keyword>
<accession>A0A1M6HKC9</accession>
<dbReference type="AlphaFoldDB" id="A0A1M6HKC9"/>
<keyword evidence="8" id="KW-0413">Isomerase</keyword>
<sequence>MTGVAAALMLLAACSTSTSGVSAPAPTASSTSPADLEALRIKFGLPDCPVTDPEAAQIEDGLPQTALPCLGSDKVVNLAGLPRTPTIINFWAQWCAPCRAESPFLRGALSKLDGVSFIGVNYNDPLPDWALEFASVAGWDYPHVMDQDKQLRAPMQVPGIPTTYFVAADGTIAGVHAGELTSEQQLLDLAEQYLGSN</sequence>
<dbReference type="PANTHER" id="PTHR42852">
    <property type="entry name" value="THIOL:DISULFIDE INTERCHANGE PROTEIN DSBE"/>
    <property type="match status" value="1"/>
</dbReference>
<comment type="subcellular location">
    <subcellularLocation>
        <location evidence="1">Cell envelope</location>
    </subcellularLocation>
</comment>
<dbReference type="InterPro" id="IPR013766">
    <property type="entry name" value="Thioredoxin_domain"/>
</dbReference>
<dbReference type="Proteomes" id="UP000184512">
    <property type="component" value="Unassembled WGS sequence"/>
</dbReference>
<keyword evidence="4" id="KW-1015">Disulfide bond</keyword>
<keyword evidence="3" id="KW-0735">Signal-anchor</keyword>
<evidence type="ECO:0000256" key="1">
    <source>
        <dbReference type="ARBA" id="ARBA00004196"/>
    </source>
</evidence>
<dbReference type="SUPFAM" id="SSF52833">
    <property type="entry name" value="Thioredoxin-like"/>
    <property type="match status" value="1"/>
</dbReference>
<dbReference type="PROSITE" id="PS00194">
    <property type="entry name" value="THIOREDOXIN_1"/>
    <property type="match status" value="1"/>
</dbReference>